<reference evidence="2 3" key="1">
    <citation type="submission" date="2023-01" db="EMBL/GenBank/DDBJ databases">
        <title>Analysis of 21 Apiospora genomes using comparative genomics revels a genus with tremendous synthesis potential of carbohydrate active enzymes and secondary metabolites.</title>
        <authorList>
            <person name="Sorensen T."/>
        </authorList>
    </citation>
    <scope>NUCLEOTIDE SEQUENCE [LARGE SCALE GENOMIC DNA]</scope>
    <source>
        <strain evidence="2 3">CBS 83171</strain>
    </source>
</reference>
<dbReference type="InterPro" id="IPR023213">
    <property type="entry name" value="CAT-like_dom_sf"/>
</dbReference>
<name>A0ABR1UM60_9PEZI</name>
<evidence type="ECO:0000256" key="1">
    <source>
        <dbReference type="SAM" id="MobiDB-lite"/>
    </source>
</evidence>
<evidence type="ECO:0000313" key="2">
    <source>
        <dbReference type="EMBL" id="KAK8059996.1"/>
    </source>
</evidence>
<keyword evidence="3" id="KW-1185">Reference proteome</keyword>
<comment type="caution">
    <text evidence="2">The sequence shown here is derived from an EMBL/GenBank/DDBJ whole genome shotgun (WGS) entry which is preliminary data.</text>
</comment>
<proteinExistence type="predicted"/>
<evidence type="ECO:0000313" key="3">
    <source>
        <dbReference type="Proteomes" id="UP001446871"/>
    </source>
</evidence>
<dbReference type="Proteomes" id="UP001446871">
    <property type="component" value="Unassembled WGS sequence"/>
</dbReference>
<accession>A0ABR1UM60</accession>
<organism evidence="2 3">
    <name type="scientific">Apiospora saccharicola</name>
    <dbReference type="NCBI Taxonomy" id="335842"/>
    <lineage>
        <taxon>Eukaryota</taxon>
        <taxon>Fungi</taxon>
        <taxon>Dikarya</taxon>
        <taxon>Ascomycota</taxon>
        <taxon>Pezizomycotina</taxon>
        <taxon>Sordariomycetes</taxon>
        <taxon>Xylariomycetidae</taxon>
        <taxon>Amphisphaeriales</taxon>
        <taxon>Apiosporaceae</taxon>
        <taxon>Apiospora</taxon>
    </lineage>
</organism>
<protein>
    <recommendedName>
        <fullName evidence="4">Condensation domain-containing protein</fullName>
    </recommendedName>
</protein>
<dbReference type="EMBL" id="JAQQWM010000006">
    <property type="protein sequence ID" value="KAK8059996.1"/>
    <property type="molecule type" value="Genomic_DNA"/>
</dbReference>
<dbReference type="PANTHER" id="PTHR42034:SF1">
    <property type="entry name" value="CONDENSATION DOMAIN-CONTAINING PROTEIN"/>
    <property type="match status" value="1"/>
</dbReference>
<evidence type="ECO:0008006" key="4">
    <source>
        <dbReference type="Google" id="ProtNLM"/>
    </source>
</evidence>
<sequence length="206" mass="23453">MQSRLRHAWVMMRHDHPGLAFEFGRRSNTYRVPSPEDMAAWLDATFLVRPDLDARTLARSLKREARPRLHWLPKTSEVVLTAHHCYADARSLWVFWDMLLDKVVKACPSPYNIPLVPVFADDGSKPPNLPPARDDLLGLPEWPTIPGWLKAHEMVMSAFKPDRVLLPPSPPARLRASPSLQLSMRPWRAPPRPSRLQGLQAAGIRS</sequence>
<gene>
    <name evidence="2" type="ORF">PG996_009926</name>
</gene>
<dbReference type="PANTHER" id="PTHR42034">
    <property type="entry name" value="CHROMOSOME 7, WHOLE GENOME SHOTGUN SEQUENCE-RELATED"/>
    <property type="match status" value="1"/>
</dbReference>
<feature type="region of interest" description="Disordered" evidence="1">
    <location>
        <begin position="166"/>
        <end position="206"/>
    </location>
</feature>
<dbReference type="Gene3D" id="3.30.559.10">
    <property type="entry name" value="Chloramphenicol acetyltransferase-like domain"/>
    <property type="match status" value="1"/>
</dbReference>